<gene>
    <name evidence="1" type="ORF">F4821DRAFT_277412</name>
</gene>
<name>A0ACC0D699_9PEZI</name>
<dbReference type="Proteomes" id="UP001497680">
    <property type="component" value="Unassembled WGS sequence"/>
</dbReference>
<evidence type="ECO:0000313" key="1">
    <source>
        <dbReference type="EMBL" id="KAI6088166.1"/>
    </source>
</evidence>
<protein>
    <submittedName>
        <fullName evidence="1">Ribonuclease/ribotoxin</fullName>
    </submittedName>
</protein>
<accession>A0ACC0D699</accession>
<reference evidence="1 2" key="1">
    <citation type="journal article" date="2022" name="New Phytol.">
        <title>Ecological generalism drives hyperdiversity of secondary metabolite gene clusters in xylarialean endophytes.</title>
        <authorList>
            <person name="Franco M.E.E."/>
            <person name="Wisecaver J.H."/>
            <person name="Arnold A.E."/>
            <person name="Ju Y.M."/>
            <person name="Slot J.C."/>
            <person name="Ahrendt S."/>
            <person name="Moore L.P."/>
            <person name="Eastman K.E."/>
            <person name="Scott K."/>
            <person name="Konkel Z."/>
            <person name="Mondo S.J."/>
            <person name="Kuo A."/>
            <person name="Hayes R.D."/>
            <person name="Haridas S."/>
            <person name="Andreopoulos B."/>
            <person name="Riley R."/>
            <person name="LaButti K."/>
            <person name="Pangilinan J."/>
            <person name="Lipzen A."/>
            <person name="Amirebrahimi M."/>
            <person name="Yan J."/>
            <person name="Adam C."/>
            <person name="Keymanesh K."/>
            <person name="Ng V."/>
            <person name="Louie K."/>
            <person name="Northen T."/>
            <person name="Drula E."/>
            <person name="Henrissat B."/>
            <person name="Hsieh H.M."/>
            <person name="Youens-Clark K."/>
            <person name="Lutzoni F."/>
            <person name="Miadlikowska J."/>
            <person name="Eastwood D.C."/>
            <person name="Hamelin R.C."/>
            <person name="Grigoriev I.V."/>
            <person name="U'Ren J.M."/>
        </authorList>
    </citation>
    <scope>NUCLEOTIDE SEQUENCE [LARGE SCALE GENOMIC DNA]</scope>
    <source>
        <strain evidence="1 2">ER1909</strain>
    </source>
</reference>
<organism evidence="1 2">
    <name type="scientific">Hypoxylon rubiginosum</name>
    <dbReference type="NCBI Taxonomy" id="110542"/>
    <lineage>
        <taxon>Eukaryota</taxon>
        <taxon>Fungi</taxon>
        <taxon>Dikarya</taxon>
        <taxon>Ascomycota</taxon>
        <taxon>Pezizomycotina</taxon>
        <taxon>Sordariomycetes</taxon>
        <taxon>Xylariomycetidae</taxon>
        <taxon>Xylariales</taxon>
        <taxon>Hypoxylaceae</taxon>
        <taxon>Hypoxylon</taxon>
    </lineage>
</organism>
<sequence>MMFKTALILGVLANFANADYRCATNRGNFNIKSAWANDAKTNGGSTTGKSGFPHAFGGSSGSNAQLRFYGSDNRCNEQNPSLYEFPVMKDGSKYAKDEKHGQTETPARVVYLQADTSVLCGVMTHVIEDATDHHGSGDFRVCDWVDS</sequence>
<proteinExistence type="predicted"/>
<evidence type="ECO:0000313" key="2">
    <source>
        <dbReference type="Proteomes" id="UP001497680"/>
    </source>
</evidence>
<dbReference type="EMBL" id="MU394303">
    <property type="protein sequence ID" value="KAI6088166.1"/>
    <property type="molecule type" value="Genomic_DNA"/>
</dbReference>
<comment type="caution">
    <text evidence="1">The sequence shown here is derived from an EMBL/GenBank/DDBJ whole genome shotgun (WGS) entry which is preliminary data.</text>
</comment>
<keyword evidence="2" id="KW-1185">Reference proteome</keyword>